<evidence type="ECO:0000313" key="3">
    <source>
        <dbReference type="Proteomes" id="UP001180825"/>
    </source>
</evidence>
<evidence type="ECO:0000313" key="2">
    <source>
        <dbReference type="EMBL" id="MDR7335816.1"/>
    </source>
</evidence>
<dbReference type="EMBL" id="JAVDXV010000011">
    <property type="protein sequence ID" value="MDR7335816.1"/>
    <property type="molecule type" value="Genomic_DNA"/>
</dbReference>
<dbReference type="RefSeq" id="WP_310332818.1">
    <property type="nucleotide sequence ID" value="NZ_JAVDXV010000011.1"/>
</dbReference>
<keyword evidence="1" id="KW-0472">Membrane</keyword>
<comment type="caution">
    <text evidence="2">The sequence shown here is derived from an EMBL/GenBank/DDBJ whole genome shotgun (WGS) entry which is preliminary data.</text>
</comment>
<organism evidence="2 3">
    <name type="scientific">Roseateles asaccharophilus</name>
    <dbReference type="NCBI Taxonomy" id="582607"/>
    <lineage>
        <taxon>Bacteria</taxon>
        <taxon>Pseudomonadati</taxon>
        <taxon>Pseudomonadota</taxon>
        <taxon>Betaproteobacteria</taxon>
        <taxon>Burkholderiales</taxon>
        <taxon>Sphaerotilaceae</taxon>
        <taxon>Roseateles</taxon>
    </lineage>
</organism>
<dbReference type="Proteomes" id="UP001180825">
    <property type="component" value="Unassembled WGS sequence"/>
</dbReference>
<evidence type="ECO:0000256" key="1">
    <source>
        <dbReference type="SAM" id="Phobius"/>
    </source>
</evidence>
<dbReference type="InterPro" id="IPR010835">
    <property type="entry name" value="DUF1439"/>
</dbReference>
<dbReference type="Gene3D" id="3.15.10.40">
    <property type="entry name" value="Uncharacterised protein PF07273, DUF1439"/>
    <property type="match status" value="1"/>
</dbReference>
<keyword evidence="1" id="KW-1133">Transmembrane helix</keyword>
<protein>
    <recommendedName>
        <fullName evidence="4">Transmembrane protein</fullName>
    </recommendedName>
</protein>
<gene>
    <name evidence="2" type="ORF">J2X21_004983</name>
</gene>
<keyword evidence="1" id="KW-0812">Transmembrane</keyword>
<dbReference type="Pfam" id="PF07273">
    <property type="entry name" value="DUF1439"/>
    <property type="match status" value="1"/>
</dbReference>
<name>A0ABU2AF43_9BURK</name>
<evidence type="ECO:0008006" key="4">
    <source>
        <dbReference type="Google" id="ProtNLM"/>
    </source>
</evidence>
<reference evidence="2 3" key="1">
    <citation type="submission" date="2023-07" db="EMBL/GenBank/DDBJ databases">
        <title>Sorghum-associated microbial communities from plants grown in Nebraska, USA.</title>
        <authorList>
            <person name="Schachtman D."/>
        </authorList>
    </citation>
    <scope>NUCLEOTIDE SEQUENCE [LARGE SCALE GENOMIC DNA]</scope>
    <source>
        <strain evidence="2 3">BE316</strain>
    </source>
</reference>
<accession>A0ABU2AF43</accession>
<sequence>MGENIPRVAFQRSSILKRRLVVIALLLVLAIPAAWWAVVTFSPELSIELTRAELQAQLNAKFPAERCLLGACLELRDPELRLDEGADRVSFNAQFVATLGKRKMPGTAAFSGKPRYEQRNHSFYLDDVQVTEFQMSGNAPDFDEVVKVRGPKAAEAILRTVPLYTLSSDTRHGQLAKLALRSVQVLGGKLRITFLNPLGWFGRTG</sequence>
<proteinExistence type="predicted"/>
<feature type="transmembrane region" description="Helical" evidence="1">
    <location>
        <begin position="20"/>
        <end position="38"/>
    </location>
</feature>
<keyword evidence="3" id="KW-1185">Reference proteome</keyword>